<sequence length="67" mass="7629">MRRLSLPYVSRLTRLFRSLETPFARRQRRLAGRVAALRALDDAALAGLGLRRDQIIAHVFLGQATLR</sequence>
<proteinExistence type="predicted"/>
<reference evidence="1 2" key="1">
    <citation type="submission" date="2016-10" db="EMBL/GenBank/DDBJ databases">
        <authorList>
            <person name="de Groot N.N."/>
        </authorList>
    </citation>
    <scope>NUCLEOTIDE SEQUENCE [LARGE SCALE GENOMIC DNA]</scope>
    <source>
        <strain evidence="1 2">DSM 26424</strain>
    </source>
</reference>
<keyword evidence="2" id="KW-1185">Reference proteome</keyword>
<evidence type="ECO:0008006" key="3">
    <source>
        <dbReference type="Google" id="ProtNLM"/>
    </source>
</evidence>
<gene>
    <name evidence="1" type="ORF">SAMN04487993_100824</name>
</gene>
<dbReference type="RefSeq" id="WP_089846648.1">
    <property type="nucleotide sequence ID" value="NZ_FNEJ01000008.1"/>
</dbReference>
<evidence type="ECO:0000313" key="1">
    <source>
        <dbReference type="EMBL" id="SDI66755.1"/>
    </source>
</evidence>
<dbReference type="EMBL" id="FNEJ01000008">
    <property type="protein sequence ID" value="SDI66755.1"/>
    <property type="molecule type" value="Genomic_DNA"/>
</dbReference>
<name>A0A1G8MFZ0_9RHOB</name>
<organism evidence="1 2">
    <name type="scientific">Salipiger marinus</name>
    <dbReference type="NCBI Taxonomy" id="555512"/>
    <lineage>
        <taxon>Bacteria</taxon>
        <taxon>Pseudomonadati</taxon>
        <taxon>Pseudomonadota</taxon>
        <taxon>Alphaproteobacteria</taxon>
        <taxon>Rhodobacterales</taxon>
        <taxon>Roseobacteraceae</taxon>
        <taxon>Salipiger</taxon>
    </lineage>
</organism>
<dbReference type="Proteomes" id="UP000199093">
    <property type="component" value="Unassembled WGS sequence"/>
</dbReference>
<dbReference type="AlphaFoldDB" id="A0A1G8MFZ0"/>
<evidence type="ECO:0000313" key="2">
    <source>
        <dbReference type="Proteomes" id="UP000199093"/>
    </source>
</evidence>
<accession>A0A1G8MFZ0</accession>
<protein>
    <recommendedName>
        <fullName evidence="3">DUF1127 domain-containing protein</fullName>
    </recommendedName>
</protein>